<reference evidence="5 6" key="1">
    <citation type="submission" date="2016-07" db="EMBL/GenBank/DDBJ databases">
        <title>Pervasive Adenine N6-methylation of Active Genes in Fungi.</title>
        <authorList>
            <consortium name="DOE Joint Genome Institute"/>
            <person name="Mondo S.J."/>
            <person name="Dannebaum R.O."/>
            <person name="Kuo R.C."/>
            <person name="Labutti K."/>
            <person name="Haridas S."/>
            <person name="Kuo A."/>
            <person name="Salamov A."/>
            <person name="Ahrendt S.R."/>
            <person name="Lipzen A."/>
            <person name="Sullivan W."/>
            <person name="Andreopoulos W.B."/>
            <person name="Clum A."/>
            <person name="Lindquist E."/>
            <person name="Daum C."/>
            <person name="Ramamoorthy G.K."/>
            <person name="Gryganskyi A."/>
            <person name="Culley D."/>
            <person name="Magnuson J.K."/>
            <person name="James T.Y."/>
            <person name="O'Malley M.A."/>
            <person name="Stajich J.E."/>
            <person name="Spatafora J.W."/>
            <person name="Visel A."/>
            <person name="Grigoriev I.V."/>
        </authorList>
    </citation>
    <scope>NUCLEOTIDE SEQUENCE [LARGE SCALE GENOMIC DNA]</scope>
    <source>
        <strain evidence="5 6">CBS 931.73</strain>
    </source>
</reference>
<evidence type="ECO:0000256" key="1">
    <source>
        <dbReference type="ARBA" id="ARBA00008140"/>
    </source>
</evidence>
<dbReference type="PANTHER" id="PTHR12378">
    <property type="entry name" value="DESUMOYLATING ISOPEPTIDASE"/>
    <property type="match status" value="1"/>
</dbReference>
<comment type="caution">
    <text evidence="5">The sequence shown here is derived from an EMBL/GenBank/DDBJ whole genome shotgun (WGS) entry which is preliminary data.</text>
</comment>
<dbReference type="SMART" id="SM01179">
    <property type="entry name" value="DUF862"/>
    <property type="match status" value="1"/>
</dbReference>
<dbReference type="InterPro" id="IPR011989">
    <property type="entry name" value="ARM-like"/>
</dbReference>
<keyword evidence="3" id="KW-0378">Hydrolase</keyword>
<feature type="domain" description="PPPDE" evidence="4">
    <location>
        <begin position="1"/>
        <end position="112"/>
    </location>
</feature>
<evidence type="ECO:0000256" key="3">
    <source>
        <dbReference type="ARBA" id="ARBA00022801"/>
    </source>
</evidence>
<accession>A0A1Y1Z0I0</accession>
<dbReference type="InterPro" id="IPR042266">
    <property type="entry name" value="PPPDE_sf"/>
</dbReference>
<dbReference type="Pfam" id="PF08324">
    <property type="entry name" value="PUL"/>
    <property type="match status" value="1"/>
</dbReference>
<dbReference type="GO" id="GO:0006508">
    <property type="term" value="P:proteolysis"/>
    <property type="evidence" value="ECO:0007669"/>
    <property type="project" value="UniProtKB-KW"/>
</dbReference>
<sequence length="564" mass="62247">MSEKGTTHHGEPLRVLDMGSTEVPKELFLEYIEQLKNVYTADKYHLLDNNCNTFTNEVCQFLTGKTIPDYITGKLVVLGSQEDSPLTPYALSGLPQDFLNTPLGQQLRPLIDGFFRPGSQSAFIPSVSTADDQNRQAQQVATEETHAGLLTYPDTVRAADAFVKDHHASVLYFGQAESPECQHLEPEFIHLIGQYSKIPGKTIHVAKIDVKRHTDIAYVYSARSCPLIKFYLKGEKINEITQPTAALLDNALKALYRLAYPAHDHLTLSTSTLEALSISPIQWPERESLAELKKLAGEMIPSWTPRDDASLTTLKLLEGDEKADQQEVAQTIDEPAVKLIDASLAKNSVALEVLSEVALQSDGVKEILAHAEQLYAIFEKDRWTDEHAFVRKSVLHLACSLLSSIQGARAILTKMEPRRLVTELLVDCLLVEEEEIRKAASFVLYNIAVWIGQDRRQTFELIDLPEGVAFSNEDTESWLVELVSAAVSAVEMTTTAQDAGLAQNLITSLAHLLFLGDATVISLASILGLSTSLEQIAHQTADAPSAPLIQEISSLLQHGEDLEE</sequence>
<dbReference type="InParanoid" id="A0A1Y1Z0I0"/>
<dbReference type="PANTHER" id="PTHR12378:SF7">
    <property type="entry name" value="DESUMOYLATING ISOPEPTIDASE 1"/>
    <property type="match status" value="1"/>
</dbReference>
<dbReference type="Gene3D" id="3.90.1720.30">
    <property type="entry name" value="PPPDE domains"/>
    <property type="match status" value="1"/>
</dbReference>
<dbReference type="PROSITE" id="PS51858">
    <property type="entry name" value="PPPDE"/>
    <property type="match status" value="1"/>
</dbReference>
<evidence type="ECO:0000259" key="4">
    <source>
        <dbReference type="PROSITE" id="PS51858"/>
    </source>
</evidence>
<protein>
    <recommendedName>
        <fullName evidence="4">PPPDE domain-containing protein</fullName>
    </recommendedName>
</protein>
<dbReference type="InterPro" id="IPR013766">
    <property type="entry name" value="Thioredoxin_domain"/>
</dbReference>
<dbReference type="Gene3D" id="1.25.10.10">
    <property type="entry name" value="Leucine-rich Repeat Variant"/>
    <property type="match status" value="1"/>
</dbReference>
<dbReference type="InterPro" id="IPR008580">
    <property type="entry name" value="PPPDE_dom"/>
</dbReference>
<dbReference type="OrthoDB" id="21221at2759"/>
<keyword evidence="6" id="KW-1185">Reference proteome</keyword>
<comment type="similarity">
    <text evidence="1">Belongs to the DeSI family.</text>
</comment>
<dbReference type="Proteomes" id="UP000193498">
    <property type="component" value="Unassembled WGS sequence"/>
</dbReference>
<dbReference type="InterPro" id="IPR036249">
    <property type="entry name" value="Thioredoxin-like_sf"/>
</dbReference>
<gene>
    <name evidence="5" type="ORF">K493DRAFT_297287</name>
</gene>
<dbReference type="GO" id="GO:0008233">
    <property type="term" value="F:peptidase activity"/>
    <property type="evidence" value="ECO:0007669"/>
    <property type="project" value="UniProtKB-KW"/>
</dbReference>
<keyword evidence="2" id="KW-0645">Protease</keyword>
<dbReference type="Pfam" id="PF05903">
    <property type="entry name" value="Peptidase_C97"/>
    <property type="match status" value="1"/>
</dbReference>
<dbReference type="CDD" id="cd02947">
    <property type="entry name" value="TRX_family"/>
    <property type="match status" value="1"/>
</dbReference>
<name>A0A1Y1Z0I0_9FUNG</name>
<dbReference type="AlphaFoldDB" id="A0A1Y1Z0I0"/>
<dbReference type="SUPFAM" id="SSF52833">
    <property type="entry name" value="Thioredoxin-like"/>
    <property type="match status" value="1"/>
</dbReference>
<dbReference type="EMBL" id="MCFE01000042">
    <property type="protein sequence ID" value="ORY03788.1"/>
    <property type="molecule type" value="Genomic_DNA"/>
</dbReference>
<dbReference type="InterPro" id="IPR013535">
    <property type="entry name" value="PUL_dom"/>
</dbReference>
<evidence type="ECO:0000313" key="6">
    <source>
        <dbReference type="Proteomes" id="UP000193498"/>
    </source>
</evidence>
<evidence type="ECO:0000256" key="2">
    <source>
        <dbReference type="ARBA" id="ARBA00022670"/>
    </source>
</evidence>
<organism evidence="5 6">
    <name type="scientific">Basidiobolus meristosporus CBS 931.73</name>
    <dbReference type="NCBI Taxonomy" id="1314790"/>
    <lineage>
        <taxon>Eukaryota</taxon>
        <taxon>Fungi</taxon>
        <taxon>Fungi incertae sedis</taxon>
        <taxon>Zoopagomycota</taxon>
        <taxon>Entomophthoromycotina</taxon>
        <taxon>Basidiobolomycetes</taxon>
        <taxon>Basidiobolales</taxon>
        <taxon>Basidiobolaceae</taxon>
        <taxon>Basidiobolus</taxon>
    </lineage>
</organism>
<dbReference type="Gene3D" id="3.40.30.10">
    <property type="entry name" value="Glutaredoxin"/>
    <property type="match status" value="1"/>
</dbReference>
<evidence type="ECO:0000313" key="5">
    <source>
        <dbReference type="EMBL" id="ORY03788.1"/>
    </source>
</evidence>
<proteinExistence type="inferred from homology"/>
<dbReference type="STRING" id="1314790.A0A1Y1Z0I0"/>
<dbReference type="Pfam" id="PF00085">
    <property type="entry name" value="Thioredoxin"/>
    <property type="match status" value="1"/>
</dbReference>
<dbReference type="GO" id="GO:0070646">
    <property type="term" value="P:protein modification by small protein removal"/>
    <property type="evidence" value="ECO:0007669"/>
    <property type="project" value="TreeGrafter"/>
</dbReference>